<reference evidence="1" key="1">
    <citation type="submission" date="2019-08" db="EMBL/GenBank/DDBJ databases">
        <authorList>
            <person name="Kucharzyk K."/>
            <person name="Murdoch R.W."/>
            <person name="Higgins S."/>
            <person name="Loffler F."/>
        </authorList>
    </citation>
    <scope>NUCLEOTIDE SEQUENCE</scope>
</reference>
<organism evidence="1">
    <name type="scientific">bioreactor metagenome</name>
    <dbReference type="NCBI Taxonomy" id="1076179"/>
    <lineage>
        <taxon>unclassified sequences</taxon>
        <taxon>metagenomes</taxon>
        <taxon>ecological metagenomes</taxon>
    </lineage>
</organism>
<comment type="caution">
    <text evidence="1">The sequence shown here is derived from an EMBL/GenBank/DDBJ whole genome shotgun (WGS) entry which is preliminary data.</text>
</comment>
<evidence type="ECO:0000313" key="1">
    <source>
        <dbReference type="EMBL" id="MPN58729.1"/>
    </source>
</evidence>
<proteinExistence type="predicted"/>
<dbReference type="EMBL" id="VSSQ01131833">
    <property type="protein sequence ID" value="MPN58729.1"/>
    <property type="molecule type" value="Genomic_DNA"/>
</dbReference>
<name>A0A645J7Q9_9ZZZZ</name>
<protein>
    <submittedName>
        <fullName evidence="1">Uncharacterized protein</fullName>
    </submittedName>
</protein>
<accession>A0A645J7Q9</accession>
<sequence length="54" mass="5816">MPPTIGTVIRPIAPEPIPATHAICSSPEERMCLASSDDVEQIARVLAFGLDHNF</sequence>
<dbReference type="AlphaFoldDB" id="A0A645J7Q9"/>
<gene>
    <name evidence="1" type="ORF">SDC9_206442</name>
</gene>